<evidence type="ECO:0000313" key="1">
    <source>
        <dbReference type="EMBL" id="KAK6802835.1"/>
    </source>
</evidence>
<reference evidence="1 2" key="1">
    <citation type="submission" date="2024-02" db="EMBL/GenBank/DDBJ databases">
        <title>de novo genome assembly of Solanum bulbocastanum strain 11H21.</title>
        <authorList>
            <person name="Hosaka A.J."/>
        </authorList>
    </citation>
    <scope>NUCLEOTIDE SEQUENCE [LARGE SCALE GENOMIC DNA]</scope>
    <source>
        <tissue evidence="1">Young leaves</tissue>
    </source>
</reference>
<dbReference type="Proteomes" id="UP001371456">
    <property type="component" value="Unassembled WGS sequence"/>
</dbReference>
<gene>
    <name evidence="1" type="ORF">RDI58_000619</name>
</gene>
<dbReference type="AlphaFoldDB" id="A0AAN8UAH1"/>
<sequence>MDPPKNLKSWNRSSQSLVQSNNMIISWLLNSLSRKISESVIYYSTAKDIWAELEDRFGQSSGQRIFQLQKELSDLVQGSSILLVTTPKSNDSGMSWILRTPSAFVLVTVPVEQRRKILKPSRMSV</sequence>
<proteinExistence type="predicted"/>
<organism evidence="1 2">
    <name type="scientific">Solanum bulbocastanum</name>
    <name type="common">Wild potato</name>
    <dbReference type="NCBI Taxonomy" id="147425"/>
    <lineage>
        <taxon>Eukaryota</taxon>
        <taxon>Viridiplantae</taxon>
        <taxon>Streptophyta</taxon>
        <taxon>Embryophyta</taxon>
        <taxon>Tracheophyta</taxon>
        <taxon>Spermatophyta</taxon>
        <taxon>Magnoliopsida</taxon>
        <taxon>eudicotyledons</taxon>
        <taxon>Gunneridae</taxon>
        <taxon>Pentapetalae</taxon>
        <taxon>asterids</taxon>
        <taxon>lamiids</taxon>
        <taxon>Solanales</taxon>
        <taxon>Solanaceae</taxon>
        <taxon>Solanoideae</taxon>
        <taxon>Solaneae</taxon>
        <taxon>Solanum</taxon>
    </lineage>
</organism>
<dbReference type="PANTHER" id="PTHR37610:SF6">
    <property type="entry name" value="GAG-POLYPEPTIDE OF LTR COPIA-TYPE-RELATED"/>
    <property type="match status" value="1"/>
</dbReference>
<dbReference type="PANTHER" id="PTHR37610">
    <property type="entry name" value="CCHC-TYPE DOMAIN-CONTAINING PROTEIN"/>
    <property type="match status" value="1"/>
</dbReference>
<evidence type="ECO:0008006" key="3">
    <source>
        <dbReference type="Google" id="ProtNLM"/>
    </source>
</evidence>
<name>A0AAN8UAH1_SOLBU</name>
<comment type="caution">
    <text evidence="1">The sequence shown here is derived from an EMBL/GenBank/DDBJ whole genome shotgun (WGS) entry which is preliminary data.</text>
</comment>
<accession>A0AAN8UAH1</accession>
<protein>
    <recommendedName>
        <fullName evidence="3">Retrotransposon Copia-like N-terminal domain-containing protein</fullName>
    </recommendedName>
</protein>
<keyword evidence="2" id="KW-1185">Reference proteome</keyword>
<evidence type="ECO:0000313" key="2">
    <source>
        <dbReference type="Proteomes" id="UP001371456"/>
    </source>
</evidence>
<dbReference type="EMBL" id="JBANQN010000001">
    <property type="protein sequence ID" value="KAK6802835.1"/>
    <property type="molecule type" value="Genomic_DNA"/>
</dbReference>